<dbReference type="PANTHER" id="PTHR36766">
    <property type="entry name" value="PLANT BROAD-SPECTRUM MILDEW RESISTANCE PROTEIN RPW8"/>
    <property type="match status" value="1"/>
</dbReference>
<dbReference type="InterPro" id="IPR002182">
    <property type="entry name" value="NB-ARC"/>
</dbReference>
<evidence type="ECO:0000256" key="3">
    <source>
        <dbReference type="ARBA" id="ARBA00022741"/>
    </source>
</evidence>
<feature type="domain" description="R13L1/DRL21-like LRR repeat region" evidence="9">
    <location>
        <begin position="1760"/>
        <end position="1886"/>
    </location>
</feature>
<dbReference type="InterPro" id="IPR042197">
    <property type="entry name" value="Apaf_helical"/>
</dbReference>
<evidence type="ECO:0000259" key="6">
    <source>
        <dbReference type="Pfam" id="PF00931"/>
    </source>
</evidence>
<evidence type="ECO:0008006" key="12">
    <source>
        <dbReference type="Google" id="ProtNLM"/>
    </source>
</evidence>
<accession>A0A445EJ35</accession>
<keyword evidence="3" id="KW-0547">Nucleotide-binding</keyword>
<evidence type="ECO:0000256" key="4">
    <source>
        <dbReference type="ARBA" id="ARBA00022821"/>
    </source>
</evidence>
<reference evidence="10 11" key="1">
    <citation type="submission" date="2019-01" db="EMBL/GenBank/DDBJ databases">
        <title>Sequencing of cultivated peanut Arachis hypogaea provides insights into genome evolution and oil improvement.</title>
        <authorList>
            <person name="Chen X."/>
        </authorList>
    </citation>
    <scope>NUCLEOTIDE SEQUENCE [LARGE SCALE GENOMIC DNA]</scope>
    <source>
        <strain evidence="11">cv. Fuhuasheng</strain>
        <tissue evidence="10">Leaves</tissue>
    </source>
</reference>
<feature type="domain" description="NB-ARC" evidence="6">
    <location>
        <begin position="58"/>
        <end position="214"/>
    </location>
</feature>
<dbReference type="PRINTS" id="PR00364">
    <property type="entry name" value="DISEASERSIST"/>
</dbReference>
<evidence type="ECO:0000259" key="9">
    <source>
        <dbReference type="Pfam" id="PF25019"/>
    </source>
</evidence>
<proteinExistence type="predicted"/>
<dbReference type="SUPFAM" id="SSF52058">
    <property type="entry name" value="L domain-like"/>
    <property type="match status" value="3"/>
</dbReference>
<feature type="domain" description="Disease resistance protein winged helix" evidence="8">
    <location>
        <begin position="301"/>
        <end position="369"/>
    </location>
</feature>
<dbReference type="Pfam" id="PF25019">
    <property type="entry name" value="LRR_R13L1-DRL21"/>
    <property type="match status" value="2"/>
</dbReference>
<gene>
    <name evidence="10" type="ORF">Ahy_A02g010021</name>
</gene>
<dbReference type="Gene3D" id="1.20.5.4130">
    <property type="match status" value="1"/>
</dbReference>
<dbReference type="GO" id="GO:0051707">
    <property type="term" value="P:response to other organism"/>
    <property type="evidence" value="ECO:0007669"/>
    <property type="project" value="UniProtKB-ARBA"/>
</dbReference>
<evidence type="ECO:0000256" key="5">
    <source>
        <dbReference type="ARBA" id="ARBA00022840"/>
    </source>
</evidence>
<dbReference type="Gene3D" id="1.10.8.430">
    <property type="entry name" value="Helical domain of apoptotic protease-activating factors"/>
    <property type="match status" value="2"/>
</dbReference>
<keyword evidence="4" id="KW-0611">Plant defense</keyword>
<dbReference type="STRING" id="3818.A0A445EJ35"/>
<dbReference type="Proteomes" id="UP000289738">
    <property type="component" value="Chromosome A02"/>
</dbReference>
<feature type="domain" description="Disease resistance protein winged helix" evidence="8">
    <location>
        <begin position="1511"/>
        <end position="1580"/>
    </location>
</feature>
<dbReference type="Gene3D" id="1.10.10.10">
    <property type="entry name" value="Winged helix-like DNA-binding domain superfamily/Winged helix DNA-binding domain"/>
    <property type="match status" value="2"/>
</dbReference>
<dbReference type="Pfam" id="PF18052">
    <property type="entry name" value="Rx_N"/>
    <property type="match status" value="1"/>
</dbReference>
<dbReference type="InterPro" id="IPR041118">
    <property type="entry name" value="Rx_N"/>
</dbReference>
<evidence type="ECO:0000259" key="8">
    <source>
        <dbReference type="Pfam" id="PF23559"/>
    </source>
</evidence>
<dbReference type="Pfam" id="PF00931">
    <property type="entry name" value="NB-ARC"/>
    <property type="match status" value="2"/>
</dbReference>
<dbReference type="InterPro" id="IPR058922">
    <property type="entry name" value="WHD_DRP"/>
</dbReference>
<keyword evidence="11" id="KW-1185">Reference proteome</keyword>
<dbReference type="InterPro" id="IPR036388">
    <property type="entry name" value="WH-like_DNA-bd_sf"/>
</dbReference>
<evidence type="ECO:0000259" key="7">
    <source>
        <dbReference type="Pfam" id="PF18052"/>
    </source>
</evidence>
<dbReference type="GO" id="GO:0043531">
    <property type="term" value="F:ADP binding"/>
    <property type="evidence" value="ECO:0007669"/>
    <property type="project" value="InterPro"/>
</dbReference>
<keyword evidence="1" id="KW-0433">Leucine-rich repeat</keyword>
<dbReference type="SUPFAM" id="SSF52540">
    <property type="entry name" value="P-loop containing nucleoside triphosphate hydrolases"/>
    <property type="match status" value="2"/>
</dbReference>
<dbReference type="InterPro" id="IPR032675">
    <property type="entry name" value="LRR_dom_sf"/>
</dbReference>
<protein>
    <recommendedName>
        <fullName evidence="12">NB-ARC domain-containing protein</fullName>
    </recommendedName>
</protein>
<sequence length="2145" mass="242856">MVDEMEKVVTKIEFLEQQKDFLGLQKTTNILSSSWRESTSLVEGNIYGREDDQQALLKVINDSSESELSVIPIVGMGGVGKTTLAKWVYNTTEGFDFKAWVCISETFDVVEIIRKTIEEITKTTCSLGSLNLLQNKLLEILSGKKFFVVLDDIWSDDADNWKKFTTPFHCGGKGSTILLTTRIKEVASVVQTCSSYFLNELSQDSCWLLFAENACFPESNGNPTLEDIGRKIVNKCKGLPLAVETLGRLLQGKDDAKEWNAVLSSDIWEFPMKNSKIIPALLISYFQLPAYLKRCFVYCSLYPKDYLFEKDELILLWMAEDLLRPPTRGESLKEVGCKCFEELASRLFLKPAKNFSVRYVMHDLLHDLAIFLAGDFYCRIEEHGEQEKKKVLTRHLSHLSYRSLDNPIAEVLESIVKSESLRTSLYIDDLLSMESRASKLNYLRVLSFRKLDVLPDSIGKLIHLRYLNLSWTNVKTLPESLCNLFNLQTLILHQCRSLTLLPNDMHKLVNLQHLDLRGTLLEEMPRGIGKLKHLGTLSSFVVGKHIDNGIQELGGLSNLKGSIEIKKLENVVDVRQARSAGMLEKNHIDNLSLKWCSVDWMVSNTETERDILDSLQPHNDLKVLTIEGYKGTIFPDWLGHCSYNNMTYVSLLSCKNCCMLPSLGQLPSLKYLRIKGLDQLRSIGEEFYKNEGDHHSSHIARFPSLERLEFDNMACWEVWHIPESETFPQIRNLRIRNCPMLKEEMLNQVFLRIVSSLSDVSKVRKLHITVSSIVSHFEGISLNGDTLSIRGRKSKKESALKAMLSINHISNCFPKSLQKLKIDGCRKLEFPEQQQHKYDLVELKIQHSCDSLTSLSLDFFPNIKNLEIEGCRNLESVSKSEAPHAALQRLSITYCSKLVSFAGEGLAAPNLTHFQVTCCGNLKAFAGEGLAAPNLTHLHVTYCDKLEALPRDMKGLLPSLHSLQIFDCPNICRLAEGGLPPNLKSIKVGIGQQQMRDLSWMANLHALTHLIIEGDYCHNIKSYPEAGSLPHLPSLTTLKIRRTLECDELLRLTSLQELTISVCSKLENMAGEKLPPSLLLLYIFHCRLLEKHYKSKHQLIWPKISHIPTVEVELLTMDTVNRILGKKLGPGLVERLKISLHAAEAVLDDAEYKQLGDERVRDWLNSLRDAVYDADDFLDAVLTKAATKKEVHSVLLSFFLNRHRKMLDNMEGVVSRIEFLVRQKDILGLQKTTKDNNLSSSSSSSSWRETTCLMEGNIYGREDEQQALIKTINDKSESQLSVIPIVGMGGVGKTTLAKWAYSVAEGFDPKAWVCISETFDVAEITKKTIEEITKTTCSLGSLNLLQNELQKILSGKKFFIVLDDVWSDDADKWKQFITPFHCGANGSTILLTTRNQEVASVVQTCPSCTLNELSEESCWLLFAANACFPESNGNPTLEDVGRKIVKRCKGLPLAVETLGHFLRGKDDVKEWNVVLMNEIWELKNSKIIPALLISYFQLPAYLKRCFVYCSLFPKDHYFKKNELVLLWMAEDLLRLPKRGESLEEVGSQCFEELASRLFFKPAAEDFPEEYVMHDLLHDLAIFLAGDFYCTIQEFGEQEEKKVLIRHLSHLPYRSLDHPISKVLSIVKSESLRTSLYIDDLLSKKSRASKLKYLIVLSFCNLYALPGSIGKLIHLRYLNLSCTYVKTLPESLCNLYNLQTLILYKCLCLTMLPNGMHKLVNLRHLDLRGTSLKEMPRGISKLKHTPILDYFVVGKHKDNGIEELGGLSNLEGSFEIKKLENVADGRQARSARMLEKNHIDKLSLEWCSDDEMVSNTETQRYILDGLQPHTGLKELTILRYKGKRFPDWVGHCSYNNMTSVTLGSCNNCCVLPSLGQLPSLKSLGIYGFLELKRIGDEFYKNDSDHHSSPIAPFPSLEELVFNKMPCWEEWHVPHPEAFPRLRTLDIWNCGMLKGDILNGIFWIRDCCLREDDEGRSDEMVGGGDALSIRACPSSNARNINYCISGCPSIVSFPGNCLPKSLKISRCPKFEFLEKRQHRYDLVEIQIEDSCDSLTSLSLDVFPNLETLDIYECRNLESVSMSEAPHAALQGLTIKGCSKLVSFAGEGLAAPNLTYLQVSFCSKLEALPRDMKSLLPSLLQLKTLKSK</sequence>
<organism evidence="10 11">
    <name type="scientific">Arachis hypogaea</name>
    <name type="common">Peanut</name>
    <dbReference type="NCBI Taxonomy" id="3818"/>
    <lineage>
        <taxon>Eukaryota</taxon>
        <taxon>Viridiplantae</taxon>
        <taxon>Streptophyta</taxon>
        <taxon>Embryophyta</taxon>
        <taxon>Tracheophyta</taxon>
        <taxon>Spermatophyta</taxon>
        <taxon>Magnoliopsida</taxon>
        <taxon>eudicotyledons</taxon>
        <taxon>Gunneridae</taxon>
        <taxon>Pentapetalae</taxon>
        <taxon>rosids</taxon>
        <taxon>fabids</taxon>
        <taxon>Fabales</taxon>
        <taxon>Fabaceae</taxon>
        <taxon>Papilionoideae</taxon>
        <taxon>50 kb inversion clade</taxon>
        <taxon>dalbergioids sensu lato</taxon>
        <taxon>Dalbergieae</taxon>
        <taxon>Pterocarpus clade</taxon>
        <taxon>Arachis</taxon>
    </lineage>
</organism>
<feature type="domain" description="Disease resistance N-terminal" evidence="7">
    <location>
        <begin position="1132"/>
        <end position="1190"/>
    </location>
</feature>
<dbReference type="EMBL" id="SDMP01000002">
    <property type="protein sequence ID" value="RYR75363.1"/>
    <property type="molecule type" value="Genomic_DNA"/>
</dbReference>
<dbReference type="Gene3D" id="3.40.50.300">
    <property type="entry name" value="P-loop containing nucleotide triphosphate hydrolases"/>
    <property type="match status" value="2"/>
</dbReference>
<evidence type="ECO:0000313" key="10">
    <source>
        <dbReference type="EMBL" id="RYR75363.1"/>
    </source>
</evidence>
<evidence type="ECO:0000256" key="2">
    <source>
        <dbReference type="ARBA" id="ARBA00022737"/>
    </source>
</evidence>
<dbReference type="PANTHER" id="PTHR36766:SF51">
    <property type="entry name" value="DISEASE RESISTANCE RPP13-LIKE PROTEIN 1"/>
    <property type="match status" value="1"/>
</dbReference>
<keyword evidence="2" id="KW-0677">Repeat</keyword>
<dbReference type="InterPro" id="IPR056789">
    <property type="entry name" value="LRR_R13L1-DRL21"/>
</dbReference>
<dbReference type="FunFam" id="3.40.50.300:FF:001091">
    <property type="entry name" value="Probable disease resistance protein At1g61300"/>
    <property type="match status" value="1"/>
</dbReference>
<dbReference type="SUPFAM" id="SSF52047">
    <property type="entry name" value="RNI-like"/>
    <property type="match status" value="1"/>
</dbReference>
<keyword evidence="5" id="KW-0067">ATP-binding</keyword>
<dbReference type="InterPro" id="IPR003591">
    <property type="entry name" value="Leu-rich_rpt_typical-subtyp"/>
</dbReference>
<dbReference type="SMART" id="SM00369">
    <property type="entry name" value="LRR_TYP"/>
    <property type="match status" value="4"/>
</dbReference>
<dbReference type="GO" id="GO:0005524">
    <property type="term" value="F:ATP binding"/>
    <property type="evidence" value="ECO:0007669"/>
    <property type="project" value="UniProtKB-KW"/>
</dbReference>
<dbReference type="Gene3D" id="3.80.10.10">
    <property type="entry name" value="Ribonuclease Inhibitor"/>
    <property type="match status" value="6"/>
</dbReference>
<comment type="caution">
    <text evidence="10">The sequence shown here is derived from an EMBL/GenBank/DDBJ whole genome shotgun (WGS) entry which is preliminary data.</text>
</comment>
<evidence type="ECO:0000256" key="1">
    <source>
        <dbReference type="ARBA" id="ARBA00022614"/>
    </source>
</evidence>
<feature type="domain" description="R13L1/DRL21-like LRR repeat region" evidence="9">
    <location>
        <begin position="550"/>
        <end position="676"/>
    </location>
</feature>
<feature type="domain" description="NB-ARC" evidence="6">
    <location>
        <begin position="1262"/>
        <end position="1426"/>
    </location>
</feature>
<evidence type="ECO:0000313" key="11">
    <source>
        <dbReference type="Proteomes" id="UP000289738"/>
    </source>
</evidence>
<dbReference type="InterPro" id="IPR027417">
    <property type="entry name" value="P-loop_NTPase"/>
</dbReference>
<dbReference type="Pfam" id="PF23559">
    <property type="entry name" value="WHD_DRP"/>
    <property type="match status" value="2"/>
</dbReference>
<dbReference type="GO" id="GO:0006952">
    <property type="term" value="P:defense response"/>
    <property type="evidence" value="ECO:0007669"/>
    <property type="project" value="UniProtKB-KW"/>
</dbReference>
<name>A0A445EJ35_ARAHY</name>